<sequence length="755" mass="82194">MVTENPLSKATLRSRLKHLLPPLSMLAMVAVGVILPLRGSAGFYVWDDTAAAAVGVWQRIGQQYVHGSIPFLQIDMWRGGNFAAEAATGMFNPVMAGLMVATYFINDVAAAITLAKFAMFAIMALGIYLLTRSYGAKPWISALAGLTLPLSGYTLYMDGAAWINGLIITSLTPWVWWACKRYIDGRGSIVWTVVAGFVLGSTGNPYGMVALAATFAAVSIEVAFRRHYVVVAKLIAAMFAAALACVMVYLPFFLTVGVGFRADSTTMNNEFFSPSLSAFLGMSTPSFQPFIQTFAGSWFTFPVMYLAWFILPLLPWLRWKESLVHWKALTGIFAFGLFYLLLILGPSNLWMFRLPLRLLPFVYLPVLVLFAIVASRGWQQDRRRIRTAVSFALVFVGAWQSFSDLPAILSLHAASLAIVVILVAGLLLFRWEGPRLFAYTAVASLVVLFMQTTWMPVNNTVASYSFPHNRSQMVDTFTSRYKGNTVFLVDRSLIPVEQQNRNGIWKDALIGNMPSVAGLESTTAYSGVGFNKFDTASCSFYYGGACPEGWRLLWANPDGSKISLADLVRAETVVRRNDPLPASAGDAAGVTSPEAPPGWTKASTNENVTVYTRDEALPYPDGRISYQGAQLRVSQDHSISDYAESAVVTNDSGAPQDLVFARLAWPGYSATLDGRPLPTSIGPAGLLQVQIPANTTDGELEVSFKVPGTLASSIAFGTGVLITVALVVLERRRGIPGALRKTRAAKAVEPTKQEA</sequence>
<comment type="caution">
    <text evidence="3">The sequence shown here is derived from an EMBL/GenBank/DDBJ whole genome shotgun (WGS) entry which is preliminary data.</text>
</comment>
<name>A0A939HEF4_9MICC</name>
<feature type="transmembrane region" description="Helical" evidence="2">
    <location>
        <begin position="111"/>
        <end position="131"/>
    </location>
</feature>
<feature type="transmembrane region" description="Helical" evidence="2">
    <location>
        <begin position="191"/>
        <end position="218"/>
    </location>
</feature>
<feature type="transmembrane region" description="Helical" evidence="2">
    <location>
        <begin position="162"/>
        <end position="179"/>
    </location>
</feature>
<feature type="transmembrane region" description="Helical" evidence="2">
    <location>
        <begin position="297"/>
        <end position="317"/>
    </location>
</feature>
<evidence type="ECO:0008006" key="5">
    <source>
        <dbReference type="Google" id="ProtNLM"/>
    </source>
</evidence>
<accession>A0A939HEF4</accession>
<dbReference type="AlphaFoldDB" id="A0A939HEF4"/>
<evidence type="ECO:0000256" key="2">
    <source>
        <dbReference type="SAM" id="Phobius"/>
    </source>
</evidence>
<gene>
    <name evidence="3" type="ORF">J1902_02450</name>
</gene>
<keyword evidence="4" id="KW-1185">Reference proteome</keyword>
<dbReference type="Proteomes" id="UP000664164">
    <property type="component" value="Unassembled WGS sequence"/>
</dbReference>
<keyword evidence="2" id="KW-0812">Transmembrane</keyword>
<feature type="transmembrane region" description="Helical" evidence="2">
    <location>
        <begin position="358"/>
        <end position="378"/>
    </location>
</feature>
<protein>
    <recommendedName>
        <fullName evidence="5">YfhO family protein</fullName>
    </recommendedName>
</protein>
<proteinExistence type="predicted"/>
<evidence type="ECO:0000313" key="4">
    <source>
        <dbReference type="Proteomes" id="UP000664164"/>
    </source>
</evidence>
<evidence type="ECO:0000256" key="1">
    <source>
        <dbReference type="SAM" id="MobiDB-lite"/>
    </source>
</evidence>
<feature type="transmembrane region" description="Helical" evidence="2">
    <location>
        <begin position="20"/>
        <end position="37"/>
    </location>
</feature>
<feature type="transmembrane region" description="Helical" evidence="2">
    <location>
        <begin position="329"/>
        <end position="352"/>
    </location>
</feature>
<feature type="transmembrane region" description="Helical" evidence="2">
    <location>
        <begin position="710"/>
        <end position="729"/>
    </location>
</feature>
<feature type="region of interest" description="Disordered" evidence="1">
    <location>
        <begin position="579"/>
        <end position="602"/>
    </location>
</feature>
<dbReference type="RefSeq" id="WP_207614676.1">
    <property type="nucleotide sequence ID" value="NZ_JAFNLL010000004.1"/>
</dbReference>
<keyword evidence="2" id="KW-1133">Transmembrane helix</keyword>
<reference evidence="3" key="1">
    <citation type="submission" date="2021-03" db="EMBL/GenBank/DDBJ databases">
        <title>A new species, PO-11, isolated from a karst cave deposit.</title>
        <authorList>
            <person name="Zhaoxiaoyong W."/>
        </authorList>
    </citation>
    <scope>NUCLEOTIDE SEQUENCE</scope>
    <source>
        <strain evidence="3">PO-11</strain>
    </source>
</reference>
<keyword evidence="2" id="KW-0472">Membrane</keyword>
<feature type="transmembrane region" description="Helical" evidence="2">
    <location>
        <begin position="436"/>
        <end position="457"/>
    </location>
</feature>
<evidence type="ECO:0000313" key="3">
    <source>
        <dbReference type="EMBL" id="MBO1266853.1"/>
    </source>
</evidence>
<feature type="transmembrane region" description="Helical" evidence="2">
    <location>
        <begin position="408"/>
        <end position="429"/>
    </location>
</feature>
<organism evidence="3 4">
    <name type="scientific">Arthrobacter cavernae</name>
    <dbReference type="NCBI Taxonomy" id="2817681"/>
    <lineage>
        <taxon>Bacteria</taxon>
        <taxon>Bacillati</taxon>
        <taxon>Actinomycetota</taxon>
        <taxon>Actinomycetes</taxon>
        <taxon>Micrococcales</taxon>
        <taxon>Micrococcaceae</taxon>
        <taxon>Arthrobacter</taxon>
    </lineage>
</organism>
<feature type="transmembrane region" description="Helical" evidence="2">
    <location>
        <begin position="230"/>
        <end position="259"/>
    </location>
</feature>
<feature type="transmembrane region" description="Helical" evidence="2">
    <location>
        <begin position="385"/>
        <end position="402"/>
    </location>
</feature>
<dbReference type="EMBL" id="JAFNLL010000004">
    <property type="protein sequence ID" value="MBO1266853.1"/>
    <property type="molecule type" value="Genomic_DNA"/>
</dbReference>